<evidence type="ECO:0000256" key="1">
    <source>
        <dbReference type="ARBA" id="ARBA00022723"/>
    </source>
</evidence>
<feature type="domain" description="Cupin type-2" evidence="2">
    <location>
        <begin position="67"/>
        <end position="133"/>
    </location>
</feature>
<dbReference type="SUPFAM" id="SSF51182">
    <property type="entry name" value="RmlC-like cupins"/>
    <property type="match status" value="1"/>
</dbReference>
<dbReference type="PANTHER" id="PTHR35848">
    <property type="entry name" value="OXALATE-BINDING PROTEIN"/>
    <property type="match status" value="1"/>
</dbReference>
<evidence type="ECO:0000313" key="3">
    <source>
        <dbReference type="EMBL" id="SCL54955.1"/>
    </source>
</evidence>
<dbReference type="InterPro" id="IPR014710">
    <property type="entry name" value="RmlC-like_jellyroll"/>
</dbReference>
<organism evidence="3 4">
    <name type="scientific">Micromonospora yangpuensis</name>
    <dbReference type="NCBI Taxonomy" id="683228"/>
    <lineage>
        <taxon>Bacteria</taxon>
        <taxon>Bacillati</taxon>
        <taxon>Actinomycetota</taxon>
        <taxon>Actinomycetes</taxon>
        <taxon>Micromonosporales</taxon>
        <taxon>Micromonosporaceae</taxon>
        <taxon>Micromonospora</taxon>
    </lineage>
</organism>
<dbReference type="OrthoDB" id="9090296at2"/>
<gene>
    <name evidence="3" type="ORF">GA0070617_2816</name>
</gene>
<protein>
    <submittedName>
        <fullName evidence="3">Cupin domain-containing protein</fullName>
    </submittedName>
</protein>
<dbReference type="EMBL" id="FMIA01000002">
    <property type="protein sequence ID" value="SCL54955.1"/>
    <property type="molecule type" value="Genomic_DNA"/>
</dbReference>
<dbReference type="InterPro" id="IPR013096">
    <property type="entry name" value="Cupin_2"/>
</dbReference>
<dbReference type="PANTHER" id="PTHR35848:SF6">
    <property type="entry name" value="CUPIN TYPE-2 DOMAIN-CONTAINING PROTEIN"/>
    <property type="match status" value="1"/>
</dbReference>
<dbReference type="InterPro" id="IPR051610">
    <property type="entry name" value="GPI/OXD"/>
</dbReference>
<keyword evidence="4" id="KW-1185">Reference proteome</keyword>
<dbReference type="Gene3D" id="2.60.120.10">
    <property type="entry name" value="Jelly Rolls"/>
    <property type="match status" value="1"/>
</dbReference>
<keyword evidence="1" id="KW-0479">Metal-binding</keyword>
<dbReference type="AlphaFoldDB" id="A0A1C6ULK5"/>
<dbReference type="GO" id="GO:0046872">
    <property type="term" value="F:metal ion binding"/>
    <property type="evidence" value="ECO:0007669"/>
    <property type="project" value="UniProtKB-KW"/>
</dbReference>
<dbReference type="Proteomes" id="UP000198937">
    <property type="component" value="Unassembled WGS sequence"/>
</dbReference>
<dbReference type="InterPro" id="IPR011051">
    <property type="entry name" value="RmlC_Cupin_sf"/>
</dbReference>
<accession>A0A1C6ULK5</accession>
<dbReference type="RefSeq" id="WP_091437299.1">
    <property type="nucleotide sequence ID" value="NZ_BMMJ01000009.1"/>
</dbReference>
<proteinExistence type="predicted"/>
<name>A0A1C6ULK5_9ACTN</name>
<dbReference type="Pfam" id="PF07883">
    <property type="entry name" value="Cupin_2"/>
    <property type="match status" value="1"/>
</dbReference>
<evidence type="ECO:0000313" key="4">
    <source>
        <dbReference type="Proteomes" id="UP000198937"/>
    </source>
</evidence>
<reference evidence="3 4" key="1">
    <citation type="submission" date="2016-06" db="EMBL/GenBank/DDBJ databases">
        <authorList>
            <person name="Kjaerup R.B."/>
            <person name="Dalgaard T.S."/>
            <person name="Juul-Madsen H.R."/>
        </authorList>
    </citation>
    <scope>NUCLEOTIDE SEQUENCE [LARGE SCALE GENOMIC DNA]</scope>
    <source>
        <strain evidence="3 4">DSM 45577</strain>
    </source>
</reference>
<evidence type="ECO:0000259" key="2">
    <source>
        <dbReference type="Pfam" id="PF07883"/>
    </source>
</evidence>
<dbReference type="STRING" id="683228.GA0070617_2816"/>
<sequence length="149" mass="16067">MTALPPTGGRRIASGGGTRAGFVLHRADLAYELISALNHNPDDEGLVHRLVDRQVTGDPDCEFLTGVYRMEPGMRHPPHLHAASAEFYYVLSGTALFRLADEQFEAGPGTAMYIPAGVAHAIETGDADGMELLYAFSTPDLQGIGTRWL</sequence>